<gene>
    <name evidence="1" type="ORF">WAZ07_10250</name>
</gene>
<comment type="caution">
    <text evidence="1">The sequence shown here is derived from an EMBL/GenBank/DDBJ whole genome shotgun (WGS) entry which is preliminary data.</text>
</comment>
<evidence type="ECO:0000313" key="2">
    <source>
        <dbReference type="Proteomes" id="UP001372526"/>
    </source>
</evidence>
<evidence type="ECO:0008006" key="3">
    <source>
        <dbReference type="Google" id="ProtNLM"/>
    </source>
</evidence>
<dbReference type="Proteomes" id="UP001372526">
    <property type="component" value="Unassembled WGS sequence"/>
</dbReference>
<proteinExistence type="predicted"/>
<organism evidence="1 2">
    <name type="scientific">Bacillus bruguierae</name>
    <dbReference type="NCBI Taxonomy" id="3127667"/>
    <lineage>
        <taxon>Bacteria</taxon>
        <taxon>Bacillati</taxon>
        <taxon>Bacillota</taxon>
        <taxon>Bacilli</taxon>
        <taxon>Bacillales</taxon>
        <taxon>Bacillaceae</taxon>
        <taxon>Bacillus</taxon>
    </lineage>
</organism>
<reference evidence="1 2" key="1">
    <citation type="submission" date="2024-01" db="EMBL/GenBank/DDBJ databases">
        <title>Seven novel Bacillus-like species.</title>
        <authorList>
            <person name="Liu G."/>
        </authorList>
    </citation>
    <scope>NUCLEOTIDE SEQUENCE [LARGE SCALE GENOMIC DNA]</scope>
    <source>
        <strain evidence="1 2">FJAT-51639</strain>
    </source>
</reference>
<name>A0ABU8FG91_9BACI</name>
<evidence type="ECO:0000313" key="1">
    <source>
        <dbReference type="EMBL" id="MEI4801704.1"/>
    </source>
</evidence>
<accession>A0ABU8FG91</accession>
<keyword evidence="2" id="KW-1185">Reference proteome</keyword>
<dbReference type="RefSeq" id="WP_336472352.1">
    <property type="nucleotide sequence ID" value="NZ_JBAWSX010000004.1"/>
</dbReference>
<dbReference type="EMBL" id="JBAWSX010000004">
    <property type="protein sequence ID" value="MEI4801704.1"/>
    <property type="molecule type" value="Genomic_DNA"/>
</dbReference>
<sequence length="102" mass="12074">MGRYPTIIITKELDNSEYAIYSCGPSIDMCDQFPELYERWRFKVLKDKLTIEEGYVLLDDMSKKHFPLFYKCMFKVYKQVEECGGMAILKNIDLPNQIVFII</sequence>
<protein>
    <recommendedName>
        <fullName evidence="3">Transposase</fullName>
    </recommendedName>
</protein>